<dbReference type="AlphaFoldDB" id="R1ATP6"/>
<sequence length="120" mass="14339">MNYYVIKKTCSNIYEYVIMSTSYINPFDEREAIEKELKKLNYRGKVLFDLLLKNGLNYNRYIEVIYNGERFDIQTCKPVENIDTSIKRFCTEFYRDNCHLLDNGILPKAQQFLIRKGITI</sequence>
<dbReference type="RefSeq" id="WP_006314937.1">
    <property type="nucleotide sequence ID" value="NZ_ARZA01000212.1"/>
</dbReference>
<protein>
    <submittedName>
        <fullName evidence="1">Uncharacterized protein</fullName>
    </submittedName>
</protein>
<accession>R1ATP6</accession>
<dbReference type="InterPro" id="IPR031834">
    <property type="entry name" value="RnlB/LsoB_antitoxin"/>
</dbReference>
<evidence type="ECO:0000313" key="2">
    <source>
        <dbReference type="Proteomes" id="UP000013378"/>
    </source>
</evidence>
<comment type="caution">
    <text evidence="1">The sequence shown here is derived from an EMBL/GenBank/DDBJ whole genome shotgun (WGS) entry which is preliminary data.</text>
</comment>
<gene>
    <name evidence="1" type="ORF">L21TH_1945</name>
</gene>
<proteinExistence type="predicted"/>
<dbReference type="Proteomes" id="UP000013378">
    <property type="component" value="Unassembled WGS sequence"/>
</dbReference>
<dbReference type="Pfam" id="PF15933">
    <property type="entry name" value="RnlB_antitoxin"/>
    <property type="match status" value="1"/>
</dbReference>
<dbReference type="EMBL" id="ARZA01000212">
    <property type="protein sequence ID" value="EOD00002.1"/>
    <property type="molecule type" value="Genomic_DNA"/>
</dbReference>
<keyword evidence="2" id="KW-1185">Reference proteome</keyword>
<dbReference type="OrthoDB" id="2942703at2"/>
<organism evidence="1 2">
    <name type="scientific">Caldisalinibacter kiritimatiensis</name>
    <dbReference type="NCBI Taxonomy" id="1304284"/>
    <lineage>
        <taxon>Bacteria</taxon>
        <taxon>Bacillati</taxon>
        <taxon>Bacillota</taxon>
        <taxon>Tissierellia</taxon>
        <taxon>Tissierellales</taxon>
        <taxon>Thermohalobacteraceae</taxon>
        <taxon>Caldisalinibacter</taxon>
    </lineage>
</organism>
<evidence type="ECO:0000313" key="1">
    <source>
        <dbReference type="EMBL" id="EOD00002.1"/>
    </source>
</evidence>
<dbReference type="STRING" id="1304284.L21TH_1945"/>
<name>R1ATP6_9FIRM</name>
<reference evidence="1 2" key="1">
    <citation type="journal article" date="2015" name="Geomicrobiol. J.">
        <title>Caldisalinibacter kiritimatiensis gen. nov., sp. nov., a moderately thermohalophilic thiosulfate-reducing bacterium from a hypersaline microbial mat.</title>
        <authorList>
            <person name="Ben Hania W."/>
            <person name="Joseph M."/>
            <person name="Fiebig A."/>
            <person name="Bunk B."/>
            <person name="Klenk H.-P."/>
            <person name="Fardeau M.-L."/>
            <person name="Spring S."/>
        </authorList>
    </citation>
    <scope>NUCLEOTIDE SEQUENCE [LARGE SCALE GENOMIC DNA]</scope>
    <source>
        <strain evidence="1 2">L21-TH-D2</strain>
    </source>
</reference>
<dbReference type="eggNOG" id="ENOG5033MJX">
    <property type="taxonomic scope" value="Bacteria"/>
</dbReference>